<sequence>MLFSRVRFFGLLLLLVLYIVAVLILSAVSIQEPKPKNYENKDDSGLNNRQIKVKGLEYGLPGFRPPLRKSRINWCTELRYIDPPREPIALASFPGSGNTWLRYLLQQATGYYTGSIYKDYGLLKNGFPAESVYNGSVLVVKTHEYGPRARSKFAKAILLVRSPGRAIQAEFNRQSGGHIGFASPERYRRTNGRFWQQFVSDKLRGWQQTNLDWLYNFTGPTHVIFYEQLVDDVENTLKTVMEFIEVKIDKKLFECAIERKEGIYRRKKRVLAFDPYTPKMKKQLKEVQEKVYEAIYNIAAPASGR</sequence>
<dbReference type="InterPro" id="IPR051589">
    <property type="entry name" value="Sialate-O-sulfotransferase"/>
</dbReference>
<comment type="caution">
    <text evidence="2">The sequence shown here is derived from an EMBL/GenBank/DDBJ whole genome shotgun (WGS) entry which is preliminary data.</text>
</comment>
<organism evidence="2 3">
    <name type="scientific">Molorchus minor</name>
    <dbReference type="NCBI Taxonomy" id="1323400"/>
    <lineage>
        <taxon>Eukaryota</taxon>
        <taxon>Metazoa</taxon>
        <taxon>Ecdysozoa</taxon>
        <taxon>Arthropoda</taxon>
        <taxon>Hexapoda</taxon>
        <taxon>Insecta</taxon>
        <taxon>Pterygota</taxon>
        <taxon>Neoptera</taxon>
        <taxon>Endopterygota</taxon>
        <taxon>Coleoptera</taxon>
        <taxon>Polyphaga</taxon>
        <taxon>Cucujiformia</taxon>
        <taxon>Chrysomeloidea</taxon>
        <taxon>Cerambycidae</taxon>
        <taxon>Lamiinae</taxon>
        <taxon>Monochamini</taxon>
        <taxon>Molorchus</taxon>
    </lineage>
</organism>
<dbReference type="Proteomes" id="UP001162164">
    <property type="component" value="Unassembled WGS sequence"/>
</dbReference>
<name>A0ABQ9JX74_9CUCU</name>
<evidence type="ECO:0000313" key="2">
    <source>
        <dbReference type="EMBL" id="KAJ8982194.1"/>
    </source>
</evidence>
<evidence type="ECO:0008006" key="4">
    <source>
        <dbReference type="Google" id="ProtNLM"/>
    </source>
</evidence>
<dbReference type="Gene3D" id="3.40.50.300">
    <property type="entry name" value="P-loop containing nucleotide triphosphate hydrolases"/>
    <property type="match status" value="1"/>
</dbReference>
<dbReference type="PANTHER" id="PTHR45964">
    <property type="entry name" value="WSCD FAMILY MEMBER CG9164"/>
    <property type="match status" value="1"/>
</dbReference>
<evidence type="ECO:0000256" key="1">
    <source>
        <dbReference type="ARBA" id="ARBA00010236"/>
    </source>
</evidence>
<comment type="similarity">
    <text evidence="1">Belongs to the WSCD family.</text>
</comment>
<dbReference type="InterPro" id="IPR027417">
    <property type="entry name" value="P-loop_NTPase"/>
</dbReference>
<dbReference type="EMBL" id="JAPWTJ010000139">
    <property type="protein sequence ID" value="KAJ8982194.1"/>
    <property type="molecule type" value="Genomic_DNA"/>
</dbReference>
<keyword evidence="3" id="KW-1185">Reference proteome</keyword>
<accession>A0ABQ9JX74</accession>
<reference evidence="2" key="1">
    <citation type="journal article" date="2023" name="Insect Mol. Biol.">
        <title>Genome sequencing provides insights into the evolution of gene families encoding plant cell wall-degrading enzymes in longhorned beetles.</title>
        <authorList>
            <person name="Shin N.R."/>
            <person name="Okamura Y."/>
            <person name="Kirsch R."/>
            <person name="Pauchet Y."/>
        </authorList>
    </citation>
    <scope>NUCLEOTIDE SEQUENCE</scope>
    <source>
        <strain evidence="2">MMC_N1</strain>
    </source>
</reference>
<evidence type="ECO:0000313" key="3">
    <source>
        <dbReference type="Proteomes" id="UP001162164"/>
    </source>
</evidence>
<dbReference type="SUPFAM" id="SSF52540">
    <property type="entry name" value="P-loop containing nucleoside triphosphate hydrolases"/>
    <property type="match status" value="1"/>
</dbReference>
<gene>
    <name evidence="2" type="ORF">NQ317_013496</name>
</gene>
<dbReference type="PANTHER" id="PTHR45964:SF5">
    <property type="entry name" value="WSCD FAMILY MEMBER CG9164"/>
    <property type="match status" value="1"/>
</dbReference>
<proteinExistence type="inferred from homology"/>
<protein>
    <recommendedName>
        <fullName evidence="4">WSCD family member AGAP003962</fullName>
    </recommendedName>
</protein>